<dbReference type="PANTHER" id="PTHR47180">
    <property type="entry name" value="ADP-RIBOSYLATION FACTOR-BINDING PROTEIN GGA1-RELATED"/>
    <property type="match status" value="1"/>
</dbReference>
<feature type="domain" description="GAT" evidence="12">
    <location>
        <begin position="188"/>
        <end position="315"/>
    </location>
</feature>
<dbReference type="Pfam" id="PF03127">
    <property type="entry name" value="GAT"/>
    <property type="match status" value="1"/>
</dbReference>
<dbReference type="FunFam" id="1.25.40.90:FF:000008">
    <property type="entry name" value="VHS domain protein"/>
    <property type="match status" value="1"/>
</dbReference>
<evidence type="ECO:0000256" key="4">
    <source>
        <dbReference type="ARBA" id="ARBA00022927"/>
    </source>
</evidence>
<dbReference type="GO" id="GO:0005802">
    <property type="term" value="C:trans-Golgi network"/>
    <property type="evidence" value="ECO:0007669"/>
    <property type="project" value="TreeGrafter"/>
</dbReference>
<evidence type="ECO:0000259" key="10">
    <source>
        <dbReference type="PROSITE" id="PS50179"/>
    </source>
</evidence>
<dbReference type="InterPro" id="IPR008942">
    <property type="entry name" value="ENTH_VHS"/>
</dbReference>
<evidence type="ECO:0000256" key="6">
    <source>
        <dbReference type="ARBA" id="ARBA00023054"/>
    </source>
</evidence>
<dbReference type="PROSITE" id="PS50180">
    <property type="entry name" value="GAE"/>
    <property type="match status" value="1"/>
</dbReference>
<dbReference type="GO" id="GO:0006895">
    <property type="term" value="P:Golgi to endosome transport"/>
    <property type="evidence" value="ECO:0007669"/>
    <property type="project" value="TreeGrafter"/>
</dbReference>
<dbReference type="InterPro" id="IPR052653">
    <property type="entry name" value="ARF-binding"/>
</dbReference>
<gene>
    <name evidence="13" type="ORF">PHISCL_03091</name>
</gene>
<dbReference type="Gene3D" id="1.25.40.90">
    <property type="match status" value="1"/>
</dbReference>
<dbReference type="PROSITE" id="PS50179">
    <property type="entry name" value="VHS"/>
    <property type="match status" value="1"/>
</dbReference>
<dbReference type="CDD" id="cd16998">
    <property type="entry name" value="VHS_GGA_fungi"/>
    <property type="match status" value="1"/>
</dbReference>
<comment type="subunit">
    <text evidence="8">Binds to ARF1 and ARF2.</text>
</comment>
<dbReference type="PANTHER" id="PTHR47180:SF1">
    <property type="entry name" value="ADP-RIBOSYLATION FACTOR-BINDING PROTEIN GGA1-RELATED"/>
    <property type="match status" value="1"/>
</dbReference>
<keyword evidence="5" id="KW-0333">Golgi apparatus</keyword>
<comment type="subcellular location">
    <subcellularLocation>
        <location evidence="1">Golgi apparatus</location>
        <location evidence="1">trans-Golgi network</location>
    </subcellularLocation>
</comment>
<dbReference type="CDD" id="cd14235">
    <property type="entry name" value="GAT_GGA_fungi"/>
    <property type="match status" value="1"/>
</dbReference>
<comment type="caution">
    <text evidence="13">The sequence shown here is derived from an EMBL/GenBank/DDBJ whole genome shotgun (WGS) entry which is preliminary data.</text>
</comment>
<evidence type="ECO:0000259" key="11">
    <source>
        <dbReference type="PROSITE" id="PS50180"/>
    </source>
</evidence>
<dbReference type="GO" id="GO:0035091">
    <property type="term" value="F:phosphatidylinositol binding"/>
    <property type="evidence" value="ECO:0007669"/>
    <property type="project" value="InterPro"/>
</dbReference>
<evidence type="ECO:0000256" key="5">
    <source>
        <dbReference type="ARBA" id="ARBA00023034"/>
    </source>
</evidence>
<dbReference type="Pfam" id="PF02883">
    <property type="entry name" value="Alpha_adaptinC2"/>
    <property type="match status" value="1"/>
</dbReference>
<feature type="compositionally biased region" description="Polar residues" evidence="9">
    <location>
        <begin position="428"/>
        <end position="444"/>
    </location>
</feature>
<proteinExistence type="predicted"/>
<evidence type="ECO:0000256" key="9">
    <source>
        <dbReference type="SAM" id="MobiDB-lite"/>
    </source>
</evidence>
<dbReference type="FunFam" id="1.20.5.170:FF:000024">
    <property type="entry name" value="VHS domain-containing protein"/>
    <property type="match status" value="1"/>
</dbReference>
<dbReference type="GO" id="GO:0043130">
    <property type="term" value="F:ubiquitin binding"/>
    <property type="evidence" value="ECO:0007669"/>
    <property type="project" value="InterPro"/>
</dbReference>
<sequence>MAARDRFGAFADIGLSPLQRAIRNACDLQNYEPNLALNLEVADLINTKKGNAPRESAFEIVQLINSRNQNVALLALALLDICVKNCGYPFHLQISTKEFLNELVRRFPERPPMRPSRVQHRILESIEEWRQTICQTSRYKEDLGFIRDMHRLLLYKGYMFPEIRHEDAAVLNPSDNLRSAEEMEEEEREAQSAKLQELIRRGTPADLQEANRLMKVMAGFDNRHKTDYRAKAAEEVAKVQQKAKILEEMLQSHTPGDKLNEGDVFEELANALQSAHPKIQKMCEEESDDPEAVNKLLEINDSIHRTIERYKLVKKGDHDAASRIPKGTLGTTTGVSKNANNELSLIDFDPEPAPNGNAAQPATQGTSSAENDLLGLSLDEPTPATGGISLGPGNPMAGPAAASFTPPPQQAPSVSQRNADILSAFNSSRPISQTSTPAPSQLQQPMTATPPPPADPFASLVSGSSRGASPLPSGAARSQPPAPASSSLLDLAGGPVGSTNKAPEDEEWDFTSSLPQTSTLPSMNKVQVLNSSLRVEFVARRHPNQPQQIHIVALFSNTTSQPLNDLHFQVAVEKAYTLQLRPQSGREIAGLQQNGVQQEMLLEGIETGKGNSVKIRFKVSYRIGEEAKEEQGMVPPLGIL</sequence>
<dbReference type="FunFam" id="1.20.58.160:FF:000003">
    <property type="entry name" value="VHS domain protein"/>
    <property type="match status" value="1"/>
</dbReference>
<dbReference type="SMART" id="SM00809">
    <property type="entry name" value="Alpha_adaptinC2"/>
    <property type="match status" value="1"/>
</dbReference>
<dbReference type="InterPro" id="IPR008152">
    <property type="entry name" value="Clathrin_a/b/g-adaptin_app_Ig"/>
</dbReference>
<dbReference type="GO" id="GO:0006896">
    <property type="term" value="P:Golgi to vacuole transport"/>
    <property type="evidence" value="ECO:0007669"/>
    <property type="project" value="UniProtKB-ARBA"/>
</dbReference>
<dbReference type="GO" id="GO:0043328">
    <property type="term" value="P:protein transport to vacuole involved in ubiquitin-dependent protein catabolic process via the multivesicular body sorting pathway"/>
    <property type="evidence" value="ECO:0007669"/>
    <property type="project" value="UniProtKB-ARBA"/>
</dbReference>
<evidence type="ECO:0000259" key="12">
    <source>
        <dbReference type="PROSITE" id="PS50909"/>
    </source>
</evidence>
<feature type="region of interest" description="Disordered" evidence="9">
    <location>
        <begin position="314"/>
        <end position="416"/>
    </location>
</feature>
<dbReference type="SUPFAM" id="SSF49348">
    <property type="entry name" value="Clathrin adaptor appendage domain"/>
    <property type="match status" value="1"/>
</dbReference>
<dbReference type="InterPro" id="IPR013041">
    <property type="entry name" value="Clathrin_app_Ig-like_sf"/>
</dbReference>
<protein>
    <submittedName>
        <fullName evidence="13">VHS domain protein</fullName>
    </submittedName>
</protein>
<evidence type="ECO:0000313" key="14">
    <source>
        <dbReference type="Proteomes" id="UP000266188"/>
    </source>
</evidence>
<dbReference type="Gene3D" id="2.60.40.1230">
    <property type="match status" value="1"/>
</dbReference>
<comment type="subunit">
    <text evidence="2">Component of the ESCRT-0 complex composed of HSE1 and VPS27.</text>
</comment>
<dbReference type="AlphaFoldDB" id="A0A3A2ZPF0"/>
<dbReference type="InterPro" id="IPR008153">
    <property type="entry name" value="GAE_dom"/>
</dbReference>
<dbReference type="Gene3D" id="1.20.58.160">
    <property type="match status" value="1"/>
</dbReference>
<evidence type="ECO:0000256" key="7">
    <source>
        <dbReference type="ARBA" id="ARBA00053552"/>
    </source>
</evidence>
<organism evidence="13 14">
    <name type="scientific">Aspergillus sclerotialis</name>
    <dbReference type="NCBI Taxonomy" id="2070753"/>
    <lineage>
        <taxon>Eukaryota</taxon>
        <taxon>Fungi</taxon>
        <taxon>Dikarya</taxon>
        <taxon>Ascomycota</taxon>
        <taxon>Pezizomycotina</taxon>
        <taxon>Eurotiomycetes</taxon>
        <taxon>Eurotiomycetidae</taxon>
        <taxon>Eurotiales</taxon>
        <taxon>Aspergillaceae</taxon>
        <taxon>Aspergillus</taxon>
        <taxon>Aspergillus subgen. Polypaecilum</taxon>
    </lineage>
</organism>
<keyword evidence="6" id="KW-0175">Coiled coil</keyword>
<dbReference type="InterPro" id="IPR002014">
    <property type="entry name" value="VHS_dom"/>
</dbReference>
<feature type="compositionally biased region" description="Low complexity" evidence="9">
    <location>
        <begin position="391"/>
        <end position="402"/>
    </location>
</feature>
<dbReference type="SUPFAM" id="SSF89009">
    <property type="entry name" value="GAT-like domain"/>
    <property type="match status" value="1"/>
</dbReference>
<keyword evidence="14" id="KW-1185">Reference proteome</keyword>
<dbReference type="SMART" id="SM00288">
    <property type="entry name" value="VHS"/>
    <property type="match status" value="1"/>
</dbReference>
<keyword evidence="4" id="KW-0653">Protein transport</keyword>
<dbReference type="GO" id="GO:0005829">
    <property type="term" value="C:cytosol"/>
    <property type="evidence" value="ECO:0007669"/>
    <property type="project" value="GOC"/>
</dbReference>
<evidence type="ECO:0000313" key="13">
    <source>
        <dbReference type="EMBL" id="RJE24560.1"/>
    </source>
</evidence>
<dbReference type="SUPFAM" id="SSF48464">
    <property type="entry name" value="ENTH/VHS domain"/>
    <property type="match status" value="1"/>
</dbReference>
<name>A0A3A2ZPF0_9EURO</name>
<comment type="function">
    <text evidence="7">May play a role in the regulation of membrane traffic through the trans-Golgi network.</text>
</comment>
<accession>A0A3A2ZPF0</accession>
<dbReference type="Gene3D" id="1.20.5.170">
    <property type="match status" value="1"/>
</dbReference>
<evidence type="ECO:0000256" key="2">
    <source>
        <dbReference type="ARBA" id="ARBA00011446"/>
    </source>
</evidence>
<dbReference type="OrthoDB" id="2018246at2759"/>
<keyword evidence="3" id="KW-0813">Transport</keyword>
<dbReference type="Pfam" id="PF00790">
    <property type="entry name" value="VHS"/>
    <property type="match status" value="1"/>
</dbReference>
<feature type="domain" description="GAE" evidence="11">
    <location>
        <begin position="518"/>
        <end position="638"/>
    </location>
</feature>
<dbReference type="PROSITE" id="PS50909">
    <property type="entry name" value="GAT"/>
    <property type="match status" value="1"/>
</dbReference>
<evidence type="ECO:0000256" key="3">
    <source>
        <dbReference type="ARBA" id="ARBA00022448"/>
    </source>
</evidence>
<feature type="compositionally biased region" description="Polar residues" evidence="9">
    <location>
        <begin position="357"/>
        <end position="370"/>
    </location>
</feature>
<evidence type="ECO:0000256" key="1">
    <source>
        <dbReference type="ARBA" id="ARBA00004601"/>
    </source>
</evidence>
<reference evidence="14" key="1">
    <citation type="submission" date="2017-02" db="EMBL/GenBank/DDBJ databases">
        <authorList>
            <person name="Tafer H."/>
            <person name="Lopandic K."/>
        </authorList>
    </citation>
    <scope>NUCLEOTIDE SEQUENCE [LARGE SCALE GENOMIC DNA]</scope>
    <source>
        <strain evidence="14">CBS 366.77</strain>
    </source>
</reference>
<evidence type="ECO:0000256" key="8">
    <source>
        <dbReference type="ARBA" id="ARBA00065344"/>
    </source>
</evidence>
<dbReference type="InterPro" id="IPR038425">
    <property type="entry name" value="GAT_sf"/>
</dbReference>
<dbReference type="Proteomes" id="UP000266188">
    <property type="component" value="Unassembled WGS sequence"/>
</dbReference>
<feature type="region of interest" description="Disordered" evidence="9">
    <location>
        <begin position="428"/>
        <end position="519"/>
    </location>
</feature>
<feature type="domain" description="VHS" evidence="10">
    <location>
        <begin position="25"/>
        <end position="161"/>
    </location>
</feature>
<dbReference type="STRING" id="2070753.A0A3A2ZPF0"/>
<feature type="compositionally biased region" description="Low complexity" evidence="9">
    <location>
        <begin position="472"/>
        <end position="493"/>
    </location>
</feature>
<dbReference type="EMBL" id="MVGC01000076">
    <property type="protein sequence ID" value="RJE24560.1"/>
    <property type="molecule type" value="Genomic_DNA"/>
</dbReference>
<feature type="compositionally biased region" description="Polar residues" evidence="9">
    <location>
        <begin position="329"/>
        <end position="343"/>
    </location>
</feature>
<dbReference type="InterPro" id="IPR004152">
    <property type="entry name" value="GAT_dom"/>
</dbReference>